<comment type="subcellular location">
    <subcellularLocation>
        <location evidence="1">Cell membrane</location>
        <topology evidence="1">Single-pass type II membrane protein</topology>
    </subcellularLocation>
</comment>
<comment type="similarity">
    <text evidence="2 16">Belongs to the glycosyl hydrolase 5 (cellulase A) family.</text>
</comment>
<keyword evidence="21" id="KW-1185">Reference proteome</keyword>
<keyword evidence="3" id="KW-1003">Cell membrane</keyword>
<sequence>MVHIRGGTVPASSSQDSLEQMWQPPESEDKTGANQAAAQQSRRRKKFIWLGVAVAIVLVAAGVTVGVLASKGIISTRSSSDKSADSDAAADAEHSGGSSVEDNGVADVADITTSTTATATATSSASTTKTTTTPTPTASACPSKDDIPKASRNTDLDTSTWMDMTDFNCTFTTKTVGDLPLVGLNSTWSNKAQANPNVPSLNQSWGDYTARPARGVNVGGWLSLEPFITPSLFDYPASAGVVDEWTLCKHLGDKAAAVLEKHYSTFITEADFKAIADAGLDHVRIPFSYWAVQTYDDDPYVPRISWRYLLRGIEWARKHGLRIKLDLHGVPGSQNGWNHSGRSGKPDWIAGKDGAQNADRTLEIHDRLSKFFAQDRYKNVIAFYGLVNEPARSLNADALNAWTDKAVNLVVGNKVNGFPVFSEGLLGLDAWAGAFRDLQKDTLIVDAHQYTIFDEYLLSLEPTDRINYACNKFSAITAESIKDYGPTMVAEWSQAHTDCTTHLNGFDMGNRWTGTFPGTPGPSCPTKDKQCTCTVSNDESLYTDAYKVFLKTFAMAQMDAFEKGWGWFYWTWKTENAPLWSYKHGIEGGFMPKKAYQREWSCKDPIPDLSGVRDYE</sequence>
<evidence type="ECO:0000256" key="17">
    <source>
        <dbReference type="SAM" id="MobiDB-lite"/>
    </source>
</evidence>
<feature type="transmembrane region" description="Helical" evidence="18">
    <location>
        <begin position="47"/>
        <end position="69"/>
    </location>
</feature>
<evidence type="ECO:0000256" key="1">
    <source>
        <dbReference type="ARBA" id="ARBA00004401"/>
    </source>
</evidence>
<dbReference type="AlphaFoldDB" id="A0AA39L9C4"/>
<dbReference type="Gene3D" id="3.20.20.80">
    <property type="entry name" value="Glycosidases"/>
    <property type="match status" value="1"/>
</dbReference>
<dbReference type="InterPro" id="IPR050386">
    <property type="entry name" value="Glycosyl_hydrolase_5"/>
</dbReference>
<evidence type="ECO:0000256" key="8">
    <source>
        <dbReference type="ARBA" id="ARBA00023136"/>
    </source>
</evidence>
<dbReference type="Pfam" id="PF00150">
    <property type="entry name" value="Cellulase"/>
    <property type="match status" value="1"/>
</dbReference>
<evidence type="ECO:0000256" key="4">
    <source>
        <dbReference type="ARBA" id="ARBA00022692"/>
    </source>
</evidence>
<evidence type="ECO:0000256" key="13">
    <source>
        <dbReference type="ARBA" id="ARBA00037126"/>
    </source>
</evidence>
<comment type="caution">
    <text evidence="20">The sequence shown here is derived from an EMBL/GenBank/DDBJ whole genome shotgun (WGS) entry which is preliminary data.</text>
</comment>
<dbReference type="InterPro" id="IPR001547">
    <property type="entry name" value="Glyco_hydro_5"/>
</dbReference>
<dbReference type="GO" id="GO:0004338">
    <property type="term" value="F:glucan exo-1,3-beta-glucosidase activity"/>
    <property type="evidence" value="ECO:0007669"/>
    <property type="project" value="UniProtKB-EC"/>
</dbReference>
<dbReference type="EMBL" id="JAPDFR010000003">
    <property type="protein sequence ID" value="KAK0388745.1"/>
    <property type="molecule type" value="Genomic_DNA"/>
</dbReference>
<evidence type="ECO:0000256" key="9">
    <source>
        <dbReference type="ARBA" id="ARBA00023180"/>
    </source>
</evidence>
<dbReference type="Proteomes" id="UP001175261">
    <property type="component" value="Unassembled WGS sequence"/>
</dbReference>
<feature type="compositionally biased region" description="Low complexity" evidence="17">
    <location>
        <begin position="112"/>
        <end position="142"/>
    </location>
</feature>
<dbReference type="GO" id="GO:0005576">
    <property type="term" value="C:extracellular region"/>
    <property type="evidence" value="ECO:0007669"/>
    <property type="project" value="TreeGrafter"/>
</dbReference>
<dbReference type="PANTHER" id="PTHR31297">
    <property type="entry name" value="GLUCAN ENDO-1,6-BETA-GLUCOSIDASE B"/>
    <property type="match status" value="1"/>
</dbReference>
<comment type="function">
    <text evidence="13">Glucosidase involved in the degradation of cellulosic biomass. Active on lichenan.</text>
</comment>
<evidence type="ECO:0000256" key="11">
    <source>
        <dbReference type="ARBA" id="ARBA00023316"/>
    </source>
</evidence>
<dbReference type="GO" id="GO:0009251">
    <property type="term" value="P:glucan catabolic process"/>
    <property type="evidence" value="ECO:0007669"/>
    <property type="project" value="TreeGrafter"/>
</dbReference>
<keyword evidence="4 18" id="KW-0812">Transmembrane</keyword>
<comment type="catalytic activity">
    <reaction evidence="12">
        <text>Successive hydrolysis of beta-D-glucose units from the non-reducing ends of (1-&gt;3)-beta-D-glucans, releasing alpha-glucose.</text>
        <dbReference type="EC" id="3.2.1.58"/>
    </reaction>
</comment>
<dbReference type="EC" id="3.2.1.58" evidence="14"/>
<evidence type="ECO:0000256" key="2">
    <source>
        <dbReference type="ARBA" id="ARBA00005641"/>
    </source>
</evidence>
<dbReference type="SUPFAM" id="SSF51445">
    <property type="entry name" value="(Trans)glycosidases"/>
    <property type="match status" value="1"/>
</dbReference>
<evidence type="ECO:0000256" key="5">
    <source>
        <dbReference type="ARBA" id="ARBA00022801"/>
    </source>
</evidence>
<dbReference type="GO" id="GO:0005886">
    <property type="term" value="C:plasma membrane"/>
    <property type="evidence" value="ECO:0007669"/>
    <property type="project" value="UniProtKB-SubCell"/>
</dbReference>
<proteinExistence type="inferred from homology"/>
<keyword evidence="8 18" id="KW-0472">Membrane</keyword>
<evidence type="ECO:0000256" key="7">
    <source>
        <dbReference type="ARBA" id="ARBA00022989"/>
    </source>
</evidence>
<feature type="region of interest" description="Disordered" evidence="17">
    <location>
        <begin position="76"/>
        <end position="154"/>
    </location>
</feature>
<evidence type="ECO:0000256" key="12">
    <source>
        <dbReference type="ARBA" id="ARBA00036824"/>
    </source>
</evidence>
<evidence type="ECO:0000256" key="6">
    <source>
        <dbReference type="ARBA" id="ARBA00022968"/>
    </source>
</evidence>
<name>A0AA39L9C4_SARSR</name>
<organism evidence="20 21">
    <name type="scientific">Sarocladium strictum</name>
    <name type="common">Black bundle disease fungus</name>
    <name type="synonym">Acremonium strictum</name>
    <dbReference type="NCBI Taxonomy" id="5046"/>
    <lineage>
        <taxon>Eukaryota</taxon>
        <taxon>Fungi</taxon>
        <taxon>Dikarya</taxon>
        <taxon>Ascomycota</taxon>
        <taxon>Pezizomycotina</taxon>
        <taxon>Sordariomycetes</taxon>
        <taxon>Hypocreomycetidae</taxon>
        <taxon>Hypocreales</taxon>
        <taxon>Sarocladiaceae</taxon>
        <taxon>Sarocladium</taxon>
    </lineage>
</organism>
<evidence type="ECO:0000256" key="16">
    <source>
        <dbReference type="RuleBase" id="RU361153"/>
    </source>
</evidence>
<evidence type="ECO:0000256" key="3">
    <source>
        <dbReference type="ARBA" id="ARBA00022475"/>
    </source>
</evidence>
<dbReference type="GO" id="GO:0009986">
    <property type="term" value="C:cell surface"/>
    <property type="evidence" value="ECO:0007669"/>
    <property type="project" value="TreeGrafter"/>
</dbReference>
<feature type="domain" description="Glycoside hydrolase family 5" evidence="19">
    <location>
        <begin position="263"/>
        <end position="495"/>
    </location>
</feature>
<evidence type="ECO:0000313" key="20">
    <source>
        <dbReference type="EMBL" id="KAK0388745.1"/>
    </source>
</evidence>
<keyword evidence="11" id="KW-0961">Cell wall biogenesis/degradation</keyword>
<reference evidence="20" key="1">
    <citation type="submission" date="2022-10" db="EMBL/GenBank/DDBJ databases">
        <title>Determination and structural analysis of whole genome sequence of Sarocladium strictum F4-1.</title>
        <authorList>
            <person name="Hu L."/>
            <person name="Jiang Y."/>
        </authorList>
    </citation>
    <scope>NUCLEOTIDE SEQUENCE</scope>
    <source>
        <strain evidence="20">F4-1</strain>
    </source>
</reference>
<dbReference type="GO" id="GO:0071555">
    <property type="term" value="P:cell wall organization"/>
    <property type="evidence" value="ECO:0007669"/>
    <property type="project" value="UniProtKB-KW"/>
</dbReference>
<feature type="region of interest" description="Disordered" evidence="17">
    <location>
        <begin position="1"/>
        <end position="38"/>
    </location>
</feature>
<evidence type="ECO:0000259" key="19">
    <source>
        <dbReference type="Pfam" id="PF00150"/>
    </source>
</evidence>
<evidence type="ECO:0000256" key="10">
    <source>
        <dbReference type="ARBA" id="ARBA00023295"/>
    </source>
</evidence>
<evidence type="ECO:0000313" key="21">
    <source>
        <dbReference type="Proteomes" id="UP001175261"/>
    </source>
</evidence>
<evidence type="ECO:0000256" key="14">
    <source>
        <dbReference type="ARBA" id="ARBA00038929"/>
    </source>
</evidence>
<keyword evidence="10 16" id="KW-0326">Glycosidase</keyword>
<keyword evidence="7 18" id="KW-1133">Transmembrane helix</keyword>
<dbReference type="PANTHER" id="PTHR31297:SF34">
    <property type="entry name" value="GLUCAN 1,3-BETA-GLUCOSIDASE 2"/>
    <property type="match status" value="1"/>
</dbReference>
<dbReference type="InterPro" id="IPR017853">
    <property type="entry name" value="GH"/>
</dbReference>
<feature type="compositionally biased region" description="Polar residues" evidence="17">
    <location>
        <begin position="10"/>
        <end position="20"/>
    </location>
</feature>
<feature type="compositionally biased region" description="Basic and acidic residues" evidence="17">
    <location>
        <begin position="143"/>
        <end position="154"/>
    </location>
</feature>
<dbReference type="FunFam" id="3.20.20.80:FF:000033">
    <property type="entry name" value="Glucan 1,3-beta-glucosidase A"/>
    <property type="match status" value="1"/>
</dbReference>
<keyword evidence="6" id="KW-0735">Signal-anchor</keyword>
<keyword evidence="5 16" id="KW-0378">Hydrolase</keyword>
<evidence type="ECO:0000256" key="15">
    <source>
        <dbReference type="ARBA" id="ARBA00041260"/>
    </source>
</evidence>
<evidence type="ECO:0000256" key="18">
    <source>
        <dbReference type="SAM" id="Phobius"/>
    </source>
</evidence>
<protein>
    <recommendedName>
        <fullName evidence="14">glucan 1,3-beta-glucosidase</fullName>
        <ecNumber evidence="14">3.2.1.58</ecNumber>
    </recommendedName>
    <alternativeName>
        <fullName evidence="15">Exo-1,3-beta-glucanase D</fullName>
    </alternativeName>
</protein>
<gene>
    <name evidence="20" type="ORF">NLU13_4988</name>
</gene>
<keyword evidence="9" id="KW-0325">Glycoprotein</keyword>
<accession>A0AA39L9C4</accession>